<proteinExistence type="predicted"/>
<evidence type="ECO:0000313" key="3">
    <source>
        <dbReference type="RefSeq" id="XP_017786082.1"/>
    </source>
</evidence>
<dbReference type="RefSeq" id="XP_017786082.1">
    <property type="nucleotide sequence ID" value="XM_017930593.1"/>
</dbReference>
<reference evidence="3" key="1">
    <citation type="submission" date="2025-08" db="UniProtKB">
        <authorList>
            <consortium name="RefSeq"/>
        </authorList>
    </citation>
    <scope>IDENTIFICATION</scope>
    <source>
        <tissue evidence="3">Whole Larva</tissue>
    </source>
</reference>
<dbReference type="PANTHER" id="PTHR13154:SF6">
    <property type="entry name" value="GEO05078P1"/>
    <property type="match status" value="1"/>
</dbReference>
<evidence type="ECO:0000313" key="2">
    <source>
        <dbReference type="Proteomes" id="UP000695000"/>
    </source>
</evidence>
<dbReference type="Proteomes" id="UP000695000">
    <property type="component" value="Unplaced"/>
</dbReference>
<keyword evidence="2" id="KW-1185">Reference proteome</keyword>
<gene>
    <name evidence="3" type="primary">LOC108569151</name>
</gene>
<organism evidence="2 3">
    <name type="scientific">Nicrophorus vespilloides</name>
    <name type="common">Boreal carrion beetle</name>
    <dbReference type="NCBI Taxonomy" id="110193"/>
    <lineage>
        <taxon>Eukaryota</taxon>
        <taxon>Metazoa</taxon>
        <taxon>Ecdysozoa</taxon>
        <taxon>Arthropoda</taxon>
        <taxon>Hexapoda</taxon>
        <taxon>Insecta</taxon>
        <taxon>Pterygota</taxon>
        <taxon>Neoptera</taxon>
        <taxon>Endopterygota</taxon>
        <taxon>Coleoptera</taxon>
        <taxon>Polyphaga</taxon>
        <taxon>Staphyliniformia</taxon>
        <taxon>Silphidae</taxon>
        <taxon>Nicrophorinae</taxon>
        <taxon>Nicrophorus</taxon>
    </lineage>
</organism>
<sequence length="139" mass="16297">MKVPSNNMNGYSTYEEEHYFNEAGPPHNGTTNGTTNGNGTTSAPPAEETDFSEYMWMENEEEFDKEVLQRLEEEELMEQCMLQHMLDNENQTPAANTNNWTRLCWTKLSQQYINNIHHLQHVKTTLIVSQMRRWRRAAL</sequence>
<dbReference type="GeneID" id="108569151"/>
<accession>A0ABM1NGY2</accession>
<feature type="region of interest" description="Disordered" evidence="1">
    <location>
        <begin position="19"/>
        <end position="49"/>
    </location>
</feature>
<evidence type="ECO:0000256" key="1">
    <source>
        <dbReference type="SAM" id="MobiDB-lite"/>
    </source>
</evidence>
<dbReference type="PANTHER" id="PTHR13154">
    <property type="entry name" value="POLYADENYLATE-BINDING PROTEIN-INTERACTING PROTEIN 2"/>
    <property type="match status" value="1"/>
</dbReference>
<dbReference type="InterPro" id="IPR040396">
    <property type="entry name" value="PAIP2-like"/>
</dbReference>
<feature type="compositionally biased region" description="Low complexity" evidence="1">
    <location>
        <begin position="28"/>
        <end position="41"/>
    </location>
</feature>
<name>A0ABM1NGY2_NICVS</name>
<protein>
    <submittedName>
        <fullName evidence="3">Uncharacterized protein LOC108569151 isoform X2</fullName>
    </submittedName>
</protein>